<gene>
    <name evidence="2" type="ORF">SeMB42_g02340</name>
</gene>
<dbReference type="AlphaFoldDB" id="A0A507DFY8"/>
<reference evidence="2 3" key="1">
    <citation type="journal article" date="2019" name="Sci. Rep.">
        <title>Comparative genomics of chytrid fungi reveal insights into the obligate biotrophic and pathogenic lifestyle of Synchytrium endobioticum.</title>
        <authorList>
            <person name="van de Vossenberg B.T.L.H."/>
            <person name="Warris S."/>
            <person name="Nguyen H.D.T."/>
            <person name="van Gent-Pelzer M.P.E."/>
            <person name="Joly D.L."/>
            <person name="van de Geest H.C."/>
            <person name="Bonants P.J.M."/>
            <person name="Smith D.S."/>
            <person name="Levesque C.A."/>
            <person name="van der Lee T.A.J."/>
        </authorList>
    </citation>
    <scope>NUCLEOTIDE SEQUENCE [LARGE SCALE GENOMIC DNA]</scope>
    <source>
        <strain evidence="2 3">MB42</strain>
    </source>
</reference>
<dbReference type="Proteomes" id="UP000317494">
    <property type="component" value="Unassembled WGS sequence"/>
</dbReference>
<evidence type="ECO:0000256" key="1">
    <source>
        <dbReference type="SAM" id="MobiDB-lite"/>
    </source>
</evidence>
<proteinExistence type="predicted"/>
<dbReference type="VEuPathDB" id="FungiDB:SeMB42_g02340"/>
<feature type="compositionally biased region" description="Basic residues" evidence="1">
    <location>
        <begin position="110"/>
        <end position="124"/>
    </location>
</feature>
<feature type="region of interest" description="Disordered" evidence="1">
    <location>
        <begin position="109"/>
        <end position="140"/>
    </location>
</feature>
<organism evidence="2 3">
    <name type="scientific">Synchytrium endobioticum</name>
    <dbReference type="NCBI Taxonomy" id="286115"/>
    <lineage>
        <taxon>Eukaryota</taxon>
        <taxon>Fungi</taxon>
        <taxon>Fungi incertae sedis</taxon>
        <taxon>Chytridiomycota</taxon>
        <taxon>Chytridiomycota incertae sedis</taxon>
        <taxon>Chytridiomycetes</taxon>
        <taxon>Synchytriales</taxon>
        <taxon>Synchytriaceae</taxon>
        <taxon>Synchytrium</taxon>
    </lineage>
</organism>
<evidence type="ECO:0000313" key="2">
    <source>
        <dbReference type="EMBL" id="TPX50167.1"/>
    </source>
</evidence>
<keyword evidence="3" id="KW-1185">Reference proteome</keyword>
<sequence>MESNDLEIAATDMINDADVYSHHHSSLVSCFILATSNIARKITDIQFSPIRDTLPCNHPHALHRTSFGIFQRGYTMSGHDSDETTFALTAAPSEDHDADDECLSSIRTPTSHHRKLLPAARAKKDRSLSKGPSRSNFPVPRGVCISSGSFERPIVSEEERVRAPIYLQEARETLRDAITHHNQKVQKRKRKLKGKARGGARALSFPTTTNIHQHPSLAEPGSNNVEMDVKMNEAEIDHIEQVGSDTLIDKNEGWTQGTAMEDVLYEH</sequence>
<name>A0A507DFY8_9FUNG</name>
<accession>A0A507DFY8</accession>
<comment type="caution">
    <text evidence="2">The sequence shown here is derived from an EMBL/GenBank/DDBJ whole genome shotgun (WGS) entry which is preliminary data.</text>
</comment>
<dbReference type="EMBL" id="QEAN01000071">
    <property type="protein sequence ID" value="TPX50167.1"/>
    <property type="molecule type" value="Genomic_DNA"/>
</dbReference>
<protein>
    <submittedName>
        <fullName evidence="2">Uncharacterized protein</fullName>
    </submittedName>
</protein>
<evidence type="ECO:0000313" key="3">
    <source>
        <dbReference type="Proteomes" id="UP000317494"/>
    </source>
</evidence>